<gene>
    <name evidence="1" type="ORF">EZS28_024917</name>
</gene>
<accession>A0A5J4VAS9</accession>
<dbReference type="AlphaFoldDB" id="A0A5J4VAS9"/>
<sequence length="121" mass="13908">MIGGKSTFNDCCNHGKVEYPPVPEFNGIVKDIFNKVHPKHLIFKEYIRNYNSTLACASLRGDIQVIPGRGPYILRFQGIPIVQSTPEKHAQEEIPTKQMNNVIMNQWIYQANGWKIIIHMQ</sequence>
<proteinExistence type="predicted"/>
<protein>
    <submittedName>
        <fullName evidence="1">Uncharacterized protein</fullName>
    </submittedName>
</protein>
<evidence type="ECO:0000313" key="1">
    <source>
        <dbReference type="EMBL" id="KAA6379557.1"/>
    </source>
</evidence>
<dbReference type="Proteomes" id="UP000324800">
    <property type="component" value="Unassembled WGS sequence"/>
</dbReference>
<evidence type="ECO:0000313" key="2">
    <source>
        <dbReference type="Proteomes" id="UP000324800"/>
    </source>
</evidence>
<organism evidence="1 2">
    <name type="scientific">Streblomastix strix</name>
    <dbReference type="NCBI Taxonomy" id="222440"/>
    <lineage>
        <taxon>Eukaryota</taxon>
        <taxon>Metamonada</taxon>
        <taxon>Preaxostyla</taxon>
        <taxon>Oxymonadida</taxon>
        <taxon>Streblomastigidae</taxon>
        <taxon>Streblomastix</taxon>
    </lineage>
</organism>
<dbReference type="EMBL" id="SNRW01008417">
    <property type="protein sequence ID" value="KAA6379557.1"/>
    <property type="molecule type" value="Genomic_DNA"/>
</dbReference>
<name>A0A5J4VAS9_9EUKA</name>
<reference evidence="1 2" key="1">
    <citation type="submission" date="2019-03" db="EMBL/GenBank/DDBJ databases">
        <title>Single cell metagenomics reveals metabolic interactions within the superorganism composed of flagellate Streblomastix strix and complex community of Bacteroidetes bacteria on its surface.</title>
        <authorList>
            <person name="Treitli S.C."/>
            <person name="Kolisko M."/>
            <person name="Husnik F."/>
            <person name="Keeling P."/>
            <person name="Hampl V."/>
        </authorList>
    </citation>
    <scope>NUCLEOTIDE SEQUENCE [LARGE SCALE GENOMIC DNA]</scope>
    <source>
        <strain evidence="1">ST1C</strain>
    </source>
</reference>
<comment type="caution">
    <text evidence="1">The sequence shown here is derived from an EMBL/GenBank/DDBJ whole genome shotgun (WGS) entry which is preliminary data.</text>
</comment>